<keyword evidence="5 11" id="KW-1003">Cell membrane</keyword>
<evidence type="ECO:0000256" key="1">
    <source>
        <dbReference type="ARBA" id="ARBA00003543"/>
    </source>
</evidence>
<comment type="caution">
    <text evidence="15">The sequence shown here is derived from an EMBL/GenBank/DDBJ whole genome shotgun (WGS) entry which is preliminary data.</text>
</comment>
<evidence type="ECO:0000256" key="9">
    <source>
        <dbReference type="ARBA" id="ARBA00023196"/>
    </source>
</evidence>
<dbReference type="PANTHER" id="PTHR13822:SF10">
    <property type="entry name" value="ATP SYNTHASE EPSILON CHAIN, CHLOROPLASTIC"/>
    <property type="match status" value="1"/>
</dbReference>
<keyword evidence="10 11" id="KW-0066">ATP synthesis</keyword>
<proteinExistence type="inferred from homology"/>
<dbReference type="InterPro" id="IPR036771">
    <property type="entry name" value="ATPsynth_dsu/esu_N"/>
</dbReference>
<reference evidence="15" key="2">
    <citation type="submission" date="2021-04" db="EMBL/GenBank/DDBJ databases">
        <authorList>
            <person name="Gilroy R."/>
        </authorList>
    </citation>
    <scope>NUCLEOTIDE SEQUENCE</scope>
    <source>
        <strain evidence="15">ChiGjej1B1-14440</strain>
    </source>
</reference>
<feature type="domain" description="ATP synthase epsilon subunit C-terminal" evidence="13">
    <location>
        <begin position="86"/>
        <end position="130"/>
    </location>
</feature>
<dbReference type="InterPro" id="IPR020547">
    <property type="entry name" value="ATP_synth_F1_esu_C"/>
</dbReference>
<evidence type="ECO:0000256" key="12">
    <source>
        <dbReference type="RuleBase" id="RU003656"/>
    </source>
</evidence>
<comment type="function">
    <text evidence="1 11">Produces ATP from ADP in the presence of a proton gradient across the membrane.</text>
</comment>
<keyword evidence="7 11" id="KW-0406">Ion transport</keyword>
<dbReference type="Pfam" id="PF00401">
    <property type="entry name" value="ATP-synt_DE"/>
    <property type="match status" value="1"/>
</dbReference>
<dbReference type="EMBL" id="DXET01000059">
    <property type="protein sequence ID" value="HIX80783.1"/>
    <property type="molecule type" value="Genomic_DNA"/>
</dbReference>
<evidence type="ECO:0000313" key="15">
    <source>
        <dbReference type="EMBL" id="HIX80783.1"/>
    </source>
</evidence>
<dbReference type="PANTHER" id="PTHR13822">
    <property type="entry name" value="ATP SYNTHASE DELTA/EPSILON CHAIN"/>
    <property type="match status" value="1"/>
</dbReference>
<evidence type="ECO:0000259" key="14">
    <source>
        <dbReference type="Pfam" id="PF02823"/>
    </source>
</evidence>
<dbReference type="NCBIfam" id="TIGR01216">
    <property type="entry name" value="ATP_synt_epsi"/>
    <property type="match status" value="1"/>
</dbReference>
<evidence type="ECO:0000256" key="10">
    <source>
        <dbReference type="ARBA" id="ARBA00023310"/>
    </source>
</evidence>
<keyword evidence="6 11" id="KW-0375">Hydrogen ion transport</keyword>
<name>A0A9D1XJU2_9FIRM</name>
<dbReference type="InterPro" id="IPR036794">
    <property type="entry name" value="ATP_F1_dsu/esu_C_sf"/>
</dbReference>
<dbReference type="CDD" id="cd12152">
    <property type="entry name" value="F1-ATPase_delta"/>
    <property type="match status" value="1"/>
</dbReference>
<evidence type="ECO:0000256" key="4">
    <source>
        <dbReference type="ARBA" id="ARBA00022448"/>
    </source>
</evidence>
<dbReference type="Proteomes" id="UP000886724">
    <property type="component" value="Unassembled WGS sequence"/>
</dbReference>
<evidence type="ECO:0000259" key="13">
    <source>
        <dbReference type="Pfam" id="PF00401"/>
    </source>
</evidence>
<evidence type="ECO:0000256" key="6">
    <source>
        <dbReference type="ARBA" id="ARBA00022781"/>
    </source>
</evidence>
<dbReference type="GO" id="GO:0005886">
    <property type="term" value="C:plasma membrane"/>
    <property type="evidence" value="ECO:0007669"/>
    <property type="project" value="UniProtKB-SubCell"/>
</dbReference>
<dbReference type="InterPro" id="IPR020546">
    <property type="entry name" value="ATP_synth_F1_dsu/esu_N"/>
</dbReference>
<dbReference type="FunFam" id="1.20.5.440:FF:000001">
    <property type="entry name" value="ATP synthase epsilon chain"/>
    <property type="match status" value="1"/>
</dbReference>
<evidence type="ECO:0000256" key="2">
    <source>
        <dbReference type="ARBA" id="ARBA00004202"/>
    </source>
</evidence>
<comment type="subcellular location">
    <subcellularLocation>
        <location evidence="2 11">Cell membrane</location>
        <topology evidence="2 11">Peripheral membrane protein</topology>
    </subcellularLocation>
</comment>
<dbReference type="HAMAP" id="MF_00530">
    <property type="entry name" value="ATP_synth_epsil_bac"/>
    <property type="match status" value="1"/>
</dbReference>
<dbReference type="SUPFAM" id="SSF51344">
    <property type="entry name" value="Epsilon subunit of F1F0-ATP synthase N-terminal domain"/>
    <property type="match status" value="1"/>
</dbReference>
<reference evidence="15" key="1">
    <citation type="journal article" date="2021" name="PeerJ">
        <title>Extensive microbial diversity within the chicken gut microbiome revealed by metagenomics and culture.</title>
        <authorList>
            <person name="Gilroy R."/>
            <person name="Ravi A."/>
            <person name="Getino M."/>
            <person name="Pursley I."/>
            <person name="Horton D.L."/>
            <person name="Alikhan N.F."/>
            <person name="Baker D."/>
            <person name="Gharbi K."/>
            <person name="Hall N."/>
            <person name="Watson M."/>
            <person name="Adriaenssens E.M."/>
            <person name="Foster-Nyarko E."/>
            <person name="Jarju S."/>
            <person name="Secka A."/>
            <person name="Antonio M."/>
            <person name="Oren A."/>
            <person name="Chaudhuri R.R."/>
            <person name="La Ragione R."/>
            <person name="Hildebrand F."/>
            <person name="Pallen M.J."/>
        </authorList>
    </citation>
    <scope>NUCLEOTIDE SEQUENCE</scope>
    <source>
        <strain evidence="15">ChiGjej1B1-14440</strain>
    </source>
</reference>
<protein>
    <recommendedName>
        <fullName evidence="11">ATP synthase epsilon chain</fullName>
    </recommendedName>
    <alternativeName>
        <fullName evidence="11">ATP synthase F1 sector epsilon subunit</fullName>
    </alternativeName>
    <alternativeName>
        <fullName evidence="11">F-ATPase epsilon subunit</fullName>
    </alternativeName>
</protein>
<evidence type="ECO:0000256" key="3">
    <source>
        <dbReference type="ARBA" id="ARBA00005712"/>
    </source>
</evidence>
<dbReference type="GO" id="GO:0005524">
    <property type="term" value="F:ATP binding"/>
    <property type="evidence" value="ECO:0007669"/>
    <property type="project" value="UniProtKB-UniRule"/>
</dbReference>
<comment type="similarity">
    <text evidence="3 11 12">Belongs to the ATPase epsilon chain family.</text>
</comment>
<keyword evidence="8 11" id="KW-0472">Membrane</keyword>
<evidence type="ECO:0000256" key="5">
    <source>
        <dbReference type="ARBA" id="ARBA00022475"/>
    </source>
</evidence>
<evidence type="ECO:0000256" key="11">
    <source>
        <dbReference type="HAMAP-Rule" id="MF_00530"/>
    </source>
</evidence>
<comment type="subunit">
    <text evidence="11 12">F-type ATPases have 2 components, CF(1) - the catalytic core - and CF(0) - the membrane proton channel. CF(1) has five subunits: alpha(3), beta(3), gamma(1), delta(1), epsilon(1). CF(0) has three main subunits: a, b and c.</text>
</comment>
<keyword evidence="9 11" id="KW-0139">CF(1)</keyword>
<gene>
    <name evidence="11 15" type="primary">atpC</name>
    <name evidence="15" type="ORF">H9980_02285</name>
</gene>
<evidence type="ECO:0000256" key="7">
    <source>
        <dbReference type="ARBA" id="ARBA00023065"/>
    </source>
</evidence>
<dbReference type="GO" id="GO:0046933">
    <property type="term" value="F:proton-transporting ATP synthase activity, rotational mechanism"/>
    <property type="evidence" value="ECO:0007669"/>
    <property type="project" value="UniProtKB-UniRule"/>
</dbReference>
<feature type="domain" description="ATP synthase F1 complex delta/epsilon subunit N-terminal" evidence="14">
    <location>
        <begin position="4"/>
        <end position="81"/>
    </location>
</feature>
<dbReference type="InterPro" id="IPR001469">
    <property type="entry name" value="ATP_synth_F1_dsu/esu"/>
</dbReference>
<evidence type="ECO:0000313" key="16">
    <source>
        <dbReference type="Proteomes" id="UP000886724"/>
    </source>
</evidence>
<organism evidence="15 16">
    <name type="scientific">Candidatus Erysipelatoclostridium merdavium</name>
    <dbReference type="NCBI Taxonomy" id="2838566"/>
    <lineage>
        <taxon>Bacteria</taxon>
        <taxon>Bacillati</taxon>
        <taxon>Bacillota</taxon>
        <taxon>Erysipelotrichia</taxon>
        <taxon>Erysipelotrichales</taxon>
        <taxon>Erysipelotrichales incertae sedis</taxon>
    </lineage>
</organism>
<dbReference type="AlphaFoldDB" id="A0A9D1XJU2"/>
<dbReference type="Gene3D" id="2.60.15.10">
    <property type="entry name" value="F0F1 ATP synthase delta/epsilon subunit, N-terminal"/>
    <property type="match status" value="1"/>
</dbReference>
<accession>A0A9D1XJU2</accession>
<evidence type="ECO:0000256" key="8">
    <source>
        <dbReference type="ARBA" id="ARBA00023136"/>
    </source>
</evidence>
<keyword evidence="4 11" id="KW-0813">Transport</keyword>
<dbReference type="GO" id="GO:0045259">
    <property type="term" value="C:proton-transporting ATP synthase complex"/>
    <property type="evidence" value="ECO:0007669"/>
    <property type="project" value="UniProtKB-KW"/>
</dbReference>
<sequence>MSKFKLKIITPKGVYQEVEVNQLNLRSTGGQIGILAHHIPLATGVEISMMSYIIDNQRYEFAVGNGFIYVNDNETKLIVDSIESKEEIDLNRAKEAKARAEERIHHPTEHTDLMRAEVALKKAINRIRVKELN</sequence>
<dbReference type="Pfam" id="PF02823">
    <property type="entry name" value="ATP-synt_DE_N"/>
    <property type="match status" value="1"/>
</dbReference>
<dbReference type="SUPFAM" id="SSF46604">
    <property type="entry name" value="Epsilon subunit of F1F0-ATP synthase C-terminal domain"/>
    <property type="match status" value="1"/>
</dbReference>
<dbReference type="Gene3D" id="1.20.5.440">
    <property type="entry name" value="ATP synthase delta/epsilon subunit, C-terminal domain"/>
    <property type="match status" value="1"/>
</dbReference>